<name>A0A6N6VWF8_9BACT</name>
<keyword evidence="2" id="KW-0808">Transferase</keyword>
<dbReference type="SUPFAM" id="SSF53335">
    <property type="entry name" value="S-adenosyl-L-methionine-dependent methyltransferases"/>
    <property type="match status" value="1"/>
</dbReference>
<reference evidence="2 3" key="1">
    <citation type="submission" date="2019-10" db="EMBL/GenBank/DDBJ databases">
        <title>New species of Slilvanegrellaceae.</title>
        <authorList>
            <person name="Pitt A."/>
            <person name="Hahn M.W."/>
        </authorList>
    </citation>
    <scope>NUCLEOTIDE SEQUENCE [LARGE SCALE GENOMIC DNA]</scope>
    <source>
        <strain evidence="2 3">SP-Ram-0.45-NSY-1</strain>
    </source>
</reference>
<keyword evidence="2" id="KW-0489">Methyltransferase</keyword>
<gene>
    <name evidence="2" type="ORF">GCL60_00090</name>
</gene>
<comment type="caution">
    <text evidence="2">The sequence shown here is derived from an EMBL/GenBank/DDBJ whole genome shotgun (WGS) entry which is preliminary data.</text>
</comment>
<dbReference type="Proteomes" id="UP000437748">
    <property type="component" value="Unassembled WGS sequence"/>
</dbReference>
<evidence type="ECO:0000313" key="2">
    <source>
        <dbReference type="EMBL" id="KAB8040349.1"/>
    </source>
</evidence>
<evidence type="ECO:0000259" key="1">
    <source>
        <dbReference type="Pfam" id="PF08241"/>
    </source>
</evidence>
<dbReference type="InterPro" id="IPR029063">
    <property type="entry name" value="SAM-dependent_MTases_sf"/>
</dbReference>
<feature type="domain" description="Methyltransferase type 11" evidence="1">
    <location>
        <begin position="53"/>
        <end position="143"/>
    </location>
</feature>
<protein>
    <submittedName>
        <fullName evidence="2">Methyltransferase domain-containing protein</fullName>
    </submittedName>
</protein>
<keyword evidence="3" id="KW-1185">Reference proteome</keyword>
<dbReference type="GO" id="GO:0008757">
    <property type="term" value="F:S-adenosylmethionine-dependent methyltransferase activity"/>
    <property type="evidence" value="ECO:0007669"/>
    <property type="project" value="InterPro"/>
</dbReference>
<accession>A0A6N6VWF8</accession>
<sequence length="255" mass="29898">MEITMFELNSYKDIFNKRGKEYNYAMELCPHARDQEFLNSIQFLDNNKTLNILDIPSGGGYLRKFIPTYQNLVCAEETDYFYSVCKELPNQQKLKYDTNSTIQIKNEYFDCIMSIAGLHHLENKDWIISEMYRLLKRSGEIIISDAEVNSKVSKWLNEFIESNNSLGHKGIFLDNNFDKLISKTGFKILFSDIIRYSWNFDCIDSMVLYCKNLFGIDKCSNYEILNGLKEYLGFKTESGTVKLNWELKFIHAVKE</sequence>
<organism evidence="2 3">
    <name type="scientific">Silvanigrella paludirubra</name>
    <dbReference type="NCBI Taxonomy" id="2499159"/>
    <lineage>
        <taxon>Bacteria</taxon>
        <taxon>Pseudomonadati</taxon>
        <taxon>Bdellovibrionota</taxon>
        <taxon>Oligoflexia</taxon>
        <taxon>Silvanigrellales</taxon>
        <taxon>Silvanigrellaceae</taxon>
        <taxon>Silvanigrella</taxon>
    </lineage>
</organism>
<proteinExistence type="predicted"/>
<dbReference type="Pfam" id="PF08241">
    <property type="entry name" value="Methyltransf_11"/>
    <property type="match status" value="1"/>
</dbReference>
<dbReference type="AlphaFoldDB" id="A0A6N6VWF8"/>
<dbReference type="InterPro" id="IPR013216">
    <property type="entry name" value="Methyltransf_11"/>
</dbReference>
<dbReference type="EMBL" id="WFLM01000001">
    <property type="protein sequence ID" value="KAB8040349.1"/>
    <property type="molecule type" value="Genomic_DNA"/>
</dbReference>
<dbReference type="Gene3D" id="3.40.50.150">
    <property type="entry name" value="Vaccinia Virus protein VP39"/>
    <property type="match status" value="1"/>
</dbReference>
<evidence type="ECO:0000313" key="3">
    <source>
        <dbReference type="Proteomes" id="UP000437748"/>
    </source>
</evidence>
<dbReference type="GO" id="GO:0032259">
    <property type="term" value="P:methylation"/>
    <property type="evidence" value="ECO:0007669"/>
    <property type="project" value="UniProtKB-KW"/>
</dbReference>